<protein>
    <submittedName>
        <fullName evidence="2">GCN5 family acetyltransferase</fullName>
    </submittedName>
</protein>
<dbReference type="AlphaFoldDB" id="A0A1A9KIS2"/>
<evidence type="ECO:0000313" key="3">
    <source>
        <dbReference type="Proteomes" id="UP000077748"/>
    </source>
</evidence>
<evidence type="ECO:0000313" key="2">
    <source>
        <dbReference type="EMBL" id="ANI17379.1"/>
    </source>
</evidence>
<dbReference type="PANTHER" id="PTHR43792">
    <property type="entry name" value="GNAT FAMILY, PUTATIVE (AFU_ORTHOLOGUE AFUA_3G00765)-RELATED-RELATED"/>
    <property type="match status" value="1"/>
</dbReference>
<dbReference type="PANTHER" id="PTHR43792:SF1">
    <property type="entry name" value="N-ACETYLTRANSFERASE DOMAIN-CONTAINING PROTEIN"/>
    <property type="match status" value="1"/>
</dbReference>
<name>A0A1A9KIS2_9PSED</name>
<dbReference type="InterPro" id="IPR016181">
    <property type="entry name" value="Acyl_CoA_acyltransferase"/>
</dbReference>
<dbReference type="InterPro" id="IPR000182">
    <property type="entry name" value="GNAT_dom"/>
</dbReference>
<dbReference type="RefSeq" id="WP_064584342.1">
    <property type="nucleotide sequence ID" value="NZ_CP015878.1"/>
</dbReference>
<accession>A0A1A9KIS2</accession>
<evidence type="ECO:0000259" key="1">
    <source>
        <dbReference type="PROSITE" id="PS51186"/>
    </source>
</evidence>
<dbReference type="SUPFAM" id="SSF55729">
    <property type="entry name" value="Acyl-CoA N-acyltransferases (Nat)"/>
    <property type="match status" value="1"/>
</dbReference>
<dbReference type="EMBL" id="CP015878">
    <property type="protein sequence ID" value="ANI17379.1"/>
    <property type="molecule type" value="Genomic_DNA"/>
</dbReference>
<feature type="domain" description="N-acetyltransferase" evidence="1">
    <location>
        <begin position="11"/>
        <end position="180"/>
    </location>
</feature>
<dbReference type="Gene3D" id="3.40.630.30">
    <property type="match status" value="1"/>
</dbReference>
<gene>
    <name evidence="2" type="ORF">A9C11_26805</name>
</gene>
<reference evidence="2 3" key="1">
    <citation type="submission" date="2016-05" db="EMBL/GenBank/DDBJ databases">
        <title>Genome Sequence of Pseudomonas citronellolis Strain SJTE-3, an Estrogens and Persistent Organic Pollutants degradation strain.</title>
        <authorList>
            <person name="Liang R."/>
        </authorList>
    </citation>
    <scope>NUCLEOTIDE SEQUENCE [LARGE SCALE GENOMIC DNA]</scope>
    <source>
        <strain evidence="2 3">SJTE-3</strain>
    </source>
</reference>
<dbReference type="PROSITE" id="PS51186">
    <property type="entry name" value="GNAT"/>
    <property type="match status" value="1"/>
</dbReference>
<keyword evidence="2" id="KW-0808">Transferase</keyword>
<sequence>MHLPSLSTPRLLLRPWRDGDLEAFAALNADPEVMRHFPACMGREDSDALAARIHAHFAEHGFGQWIVERRDDGAFLGVLGVQHVGFEATFTPAVEIGWRLNRAFWRQGYALEAARAVLQYAFAQLRLTEVVAFTVPANLPSQGLMRRLGMQRDAAADFEHPRLPHGHALRPHVLFRISREQWLEAQT</sequence>
<proteinExistence type="predicted"/>
<dbReference type="GO" id="GO:0016747">
    <property type="term" value="F:acyltransferase activity, transferring groups other than amino-acyl groups"/>
    <property type="evidence" value="ECO:0007669"/>
    <property type="project" value="InterPro"/>
</dbReference>
<dbReference type="Proteomes" id="UP000077748">
    <property type="component" value="Chromosome"/>
</dbReference>
<organism evidence="2 3">
    <name type="scientific">Pseudomonas citronellolis</name>
    <dbReference type="NCBI Taxonomy" id="53408"/>
    <lineage>
        <taxon>Bacteria</taxon>
        <taxon>Pseudomonadati</taxon>
        <taxon>Pseudomonadota</taxon>
        <taxon>Gammaproteobacteria</taxon>
        <taxon>Pseudomonadales</taxon>
        <taxon>Pseudomonadaceae</taxon>
        <taxon>Pseudomonas</taxon>
    </lineage>
</organism>
<dbReference type="InterPro" id="IPR051531">
    <property type="entry name" value="N-acetyltransferase"/>
</dbReference>
<dbReference type="Pfam" id="PF13302">
    <property type="entry name" value="Acetyltransf_3"/>
    <property type="match status" value="1"/>
</dbReference>